<dbReference type="PANTHER" id="PTHR43804">
    <property type="entry name" value="LD18447P"/>
    <property type="match status" value="1"/>
</dbReference>
<dbReference type="Pfam" id="PF03462">
    <property type="entry name" value="PCRF"/>
    <property type="match status" value="1"/>
</dbReference>
<evidence type="ECO:0000313" key="6">
    <source>
        <dbReference type="Proteomes" id="UP000229766"/>
    </source>
</evidence>
<dbReference type="InterPro" id="IPR000352">
    <property type="entry name" value="Pep_chain_release_fac_I"/>
</dbReference>
<dbReference type="PROSITE" id="PS00745">
    <property type="entry name" value="RF_PROK_I"/>
    <property type="match status" value="1"/>
</dbReference>
<organism evidence="5 6">
    <name type="scientific">Candidatus Shapirobacteria bacterium CG10_big_fil_rev_8_21_14_0_10_36_6</name>
    <dbReference type="NCBI Taxonomy" id="1974886"/>
    <lineage>
        <taxon>Bacteria</taxon>
        <taxon>Candidatus Shapironibacteriota</taxon>
    </lineage>
</organism>
<dbReference type="Proteomes" id="UP000229766">
    <property type="component" value="Unassembled WGS sequence"/>
</dbReference>
<dbReference type="GO" id="GO:0005737">
    <property type="term" value="C:cytoplasm"/>
    <property type="evidence" value="ECO:0007669"/>
    <property type="project" value="UniProtKB-ARBA"/>
</dbReference>
<protein>
    <recommendedName>
        <fullName evidence="4">Prokaryotic-type class I peptide chain release factors domain-containing protein</fullName>
    </recommendedName>
</protein>
<dbReference type="InterPro" id="IPR050057">
    <property type="entry name" value="Prokaryotic/Mito_RF"/>
</dbReference>
<comment type="similarity">
    <text evidence="1">Belongs to the prokaryotic/mitochondrial release factor family.</text>
</comment>
<accession>A0A2M8L279</accession>
<comment type="caution">
    <text evidence="5">The sequence shown here is derived from an EMBL/GenBank/DDBJ whole genome shotgun (WGS) entry which is preliminary data.</text>
</comment>
<evidence type="ECO:0000256" key="1">
    <source>
        <dbReference type="ARBA" id="ARBA00010835"/>
    </source>
</evidence>
<gene>
    <name evidence="5" type="ORF">COU93_01140</name>
</gene>
<dbReference type="PANTHER" id="PTHR43804:SF8">
    <property type="entry name" value="PEPTIDE CHAIN RELEASE FACTOR APG3, CHLOROPLASTIC"/>
    <property type="match status" value="1"/>
</dbReference>
<dbReference type="InterPro" id="IPR005139">
    <property type="entry name" value="PCRF"/>
</dbReference>
<dbReference type="Pfam" id="PF00472">
    <property type="entry name" value="RF-1"/>
    <property type="match status" value="1"/>
</dbReference>
<dbReference type="SUPFAM" id="SSF75620">
    <property type="entry name" value="Release factor"/>
    <property type="match status" value="1"/>
</dbReference>
<proteinExistence type="inferred from homology"/>
<keyword evidence="3" id="KW-0648">Protein biosynthesis</keyword>
<dbReference type="EMBL" id="PFEI01000067">
    <property type="protein sequence ID" value="PJE67006.1"/>
    <property type="molecule type" value="Genomic_DNA"/>
</dbReference>
<dbReference type="AlphaFoldDB" id="A0A2M8L279"/>
<reference evidence="6" key="1">
    <citation type="submission" date="2017-09" db="EMBL/GenBank/DDBJ databases">
        <title>Depth-based differentiation of microbial function through sediment-hosted aquifers and enrichment of novel symbionts in the deep terrestrial subsurface.</title>
        <authorList>
            <person name="Probst A.J."/>
            <person name="Ladd B."/>
            <person name="Jarett J.K."/>
            <person name="Geller-Mcgrath D.E."/>
            <person name="Sieber C.M.K."/>
            <person name="Emerson J.B."/>
            <person name="Anantharaman K."/>
            <person name="Thomas B.C."/>
            <person name="Malmstrom R."/>
            <person name="Stieglmeier M."/>
            <person name="Klingl A."/>
            <person name="Woyke T."/>
            <person name="Ryan C.M."/>
            <person name="Banfield J.F."/>
        </authorList>
    </citation>
    <scope>NUCLEOTIDE SEQUENCE [LARGE SCALE GENOMIC DNA]</scope>
</reference>
<dbReference type="InterPro" id="IPR045853">
    <property type="entry name" value="Pep_chain_release_fac_I_sf"/>
</dbReference>
<dbReference type="GO" id="GO:0003747">
    <property type="term" value="F:translation release factor activity"/>
    <property type="evidence" value="ECO:0007669"/>
    <property type="project" value="InterPro"/>
</dbReference>
<dbReference type="SMART" id="SM00937">
    <property type="entry name" value="PCRF"/>
    <property type="match status" value="1"/>
</dbReference>
<sequence>MPTINPNIAILEFRPGPGGDESYLWMDDLMKMYTAYAKNISWKVNIIDRNIIKISGIGAYDQLQWETGTHRVQRVPITEKRGRIQTSTAAVVVLPQITSKDVTLNPEDVEMTASRAGGNGGQNVNKVSTAVRILHRPTGLTFSVRQERSQEQNRMVAMDLLRAKLWQIEEDKRIAANGSNRDKIGLAMRSDKIRSYNYPRNQIKDHRLNKDFNLAKCLNGDLTDLLLELSTLSSPKPQSK</sequence>
<evidence type="ECO:0000256" key="3">
    <source>
        <dbReference type="ARBA" id="ARBA00022917"/>
    </source>
</evidence>
<dbReference type="Gene3D" id="3.30.70.1660">
    <property type="match status" value="1"/>
</dbReference>
<evidence type="ECO:0000256" key="2">
    <source>
        <dbReference type="ARBA" id="ARBA00022481"/>
    </source>
</evidence>
<name>A0A2M8L279_9BACT</name>
<evidence type="ECO:0000259" key="4">
    <source>
        <dbReference type="PROSITE" id="PS00745"/>
    </source>
</evidence>
<dbReference type="Gene3D" id="3.30.160.20">
    <property type="match status" value="1"/>
</dbReference>
<feature type="domain" description="Prokaryotic-type class I peptide chain release factors" evidence="4">
    <location>
        <begin position="115"/>
        <end position="131"/>
    </location>
</feature>
<evidence type="ECO:0000313" key="5">
    <source>
        <dbReference type="EMBL" id="PJE67006.1"/>
    </source>
</evidence>
<keyword evidence="2" id="KW-0488">Methylation</keyword>